<evidence type="ECO:0000313" key="3">
    <source>
        <dbReference type="Proteomes" id="UP000006882"/>
    </source>
</evidence>
<dbReference type="InterPro" id="IPR045249">
    <property type="entry name" value="HARBI1-like"/>
</dbReference>
<dbReference type="Pfam" id="PF26138">
    <property type="entry name" value="DUF8040"/>
    <property type="match status" value="1"/>
</dbReference>
<reference evidence="2 3" key="1">
    <citation type="journal article" date="2013" name="Nat. Genet.">
        <title>The high-quality draft genome of peach (Prunus persica) identifies unique patterns of genetic diversity, domestication and genome evolution.</title>
        <authorList>
            <consortium name="International Peach Genome Initiative"/>
            <person name="Verde I."/>
            <person name="Abbott A.G."/>
            <person name="Scalabrin S."/>
            <person name="Jung S."/>
            <person name="Shu S."/>
            <person name="Marroni F."/>
            <person name="Zhebentyayeva T."/>
            <person name="Dettori M.T."/>
            <person name="Grimwood J."/>
            <person name="Cattonaro F."/>
            <person name="Zuccolo A."/>
            <person name="Rossini L."/>
            <person name="Jenkins J."/>
            <person name="Vendramin E."/>
            <person name="Meisel L.A."/>
            <person name="Decroocq V."/>
            <person name="Sosinski B."/>
            <person name="Prochnik S."/>
            <person name="Mitros T."/>
            <person name="Policriti A."/>
            <person name="Cipriani G."/>
            <person name="Dondini L."/>
            <person name="Ficklin S."/>
            <person name="Goodstein D.M."/>
            <person name="Xuan P."/>
            <person name="Del Fabbro C."/>
            <person name="Aramini V."/>
            <person name="Copetti D."/>
            <person name="Gonzalez S."/>
            <person name="Horner D.S."/>
            <person name="Falchi R."/>
            <person name="Lucas S."/>
            <person name="Mica E."/>
            <person name="Maldonado J."/>
            <person name="Lazzari B."/>
            <person name="Bielenberg D."/>
            <person name="Pirona R."/>
            <person name="Miculan M."/>
            <person name="Barakat A."/>
            <person name="Testolin R."/>
            <person name="Stella A."/>
            <person name="Tartarini S."/>
            <person name="Tonutti P."/>
            <person name="Arus P."/>
            <person name="Orellana A."/>
            <person name="Wells C."/>
            <person name="Main D."/>
            <person name="Vizzotto G."/>
            <person name="Silva H."/>
            <person name="Salamini F."/>
            <person name="Schmutz J."/>
            <person name="Morgante M."/>
            <person name="Rokhsar D.S."/>
        </authorList>
    </citation>
    <scope>NUCLEOTIDE SEQUENCE [LARGE SCALE GENOMIC DNA]</scope>
    <source>
        <strain evidence="3">cv. Nemared</strain>
    </source>
</reference>
<keyword evidence="3" id="KW-1185">Reference proteome</keyword>
<protein>
    <recommendedName>
        <fullName evidence="1">DUF8040 domain-containing protein</fullName>
    </recommendedName>
</protein>
<dbReference type="AlphaFoldDB" id="A0A251P153"/>
<proteinExistence type="predicted"/>
<dbReference type="PANTHER" id="PTHR22930:SF281">
    <property type="entry name" value="NUCLEASE"/>
    <property type="match status" value="1"/>
</dbReference>
<feature type="domain" description="DUF8040" evidence="1">
    <location>
        <begin position="3"/>
        <end position="60"/>
    </location>
</feature>
<dbReference type="STRING" id="3760.A0A251P153"/>
<sequence length="252" mass="28949">MILHEIGGLARTRNVSIEESIAIFLNILSHNLKFRVIGFDYYRSKETISRQFNGVLRAMMRISQEYLELQSCAIGVMVSTEDRPRYRNRKGDIFTNILGGSTSEARVLRDALARDNSFQYYLVDVGYANGIGFLAAYQGTRYEWTGNNWPQNYKELFNLCHSIARNVIERIINACFVLHNFIRKGQHNDHVLQDQDLGFLASVDHEISNHSTLKGNANRITSVHVTDQWTTFRETLAMQMFHDYQAQGATNS</sequence>
<dbReference type="EMBL" id="CM007655">
    <property type="protein sequence ID" value="ONI05338.1"/>
    <property type="molecule type" value="Genomic_DNA"/>
</dbReference>
<accession>A0A251P153</accession>
<name>A0A251P153_PRUPE</name>
<dbReference type="Gramene" id="ONI05338">
    <property type="protein sequence ID" value="ONI05338"/>
    <property type="gene ID" value="PRUPE_5G002100"/>
</dbReference>
<dbReference type="Proteomes" id="UP000006882">
    <property type="component" value="Chromosome G5"/>
</dbReference>
<dbReference type="InterPro" id="IPR058353">
    <property type="entry name" value="DUF8040"/>
</dbReference>
<evidence type="ECO:0000313" key="2">
    <source>
        <dbReference type="EMBL" id="ONI05338.1"/>
    </source>
</evidence>
<evidence type="ECO:0000259" key="1">
    <source>
        <dbReference type="Pfam" id="PF26138"/>
    </source>
</evidence>
<organism evidence="2 3">
    <name type="scientific">Prunus persica</name>
    <name type="common">Peach</name>
    <name type="synonym">Amygdalus persica</name>
    <dbReference type="NCBI Taxonomy" id="3760"/>
    <lineage>
        <taxon>Eukaryota</taxon>
        <taxon>Viridiplantae</taxon>
        <taxon>Streptophyta</taxon>
        <taxon>Embryophyta</taxon>
        <taxon>Tracheophyta</taxon>
        <taxon>Spermatophyta</taxon>
        <taxon>Magnoliopsida</taxon>
        <taxon>eudicotyledons</taxon>
        <taxon>Gunneridae</taxon>
        <taxon>Pentapetalae</taxon>
        <taxon>rosids</taxon>
        <taxon>fabids</taxon>
        <taxon>Rosales</taxon>
        <taxon>Rosaceae</taxon>
        <taxon>Amygdaloideae</taxon>
        <taxon>Amygdaleae</taxon>
        <taxon>Prunus</taxon>
    </lineage>
</organism>
<dbReference type="PANTHER" id="PTHR22930">
    <property type="match status" value="1"/>
</dbReference>
<gene>
    <name evidence="2" type="ORF">PRUPE_5G002100</name>
</gene>